<sequence>MYSLRPSIPVKLDASTIESIENYNLKETIVNILDNYIETSNLNLTKKTFLQDVKSKLSVNIVKTNIWSYFKKNFKWESKGKVLSYKKQKITITIVEKYRNEENEIN</sequence>
<gene>
    <name evidence="1" type="ORF">KQX54_001416</name>
</gene>
<keyword evidence="2" id="KW-1185">Reference proteome</keyword>
<proteinExistence type="predicted"/>
<evidence type="ECO:0000313" key="1">
    <source>
        <dbReference type="EMBL" id="KAH0544235.1"/>
    </source>
</evidence>
<evidence type="ECO:0000313" key="2">
    <source>
        <dbReference type="Proteomes" id="UP000826195"/>
    </source>
</evidence>
<comment type="caution">
    <text evidence="1">The sequence shown here is derived from an EMBL/GenBank/DDBJ whole genome shotgun (WGS) entry which is preliminary data.</text>
</comment>
<dbReference type="Proteomes" id="UP000826195">
    <property type="component" value="Unassembled WGS sequence"/>
</dbReference>
<reference evidence="1 2" key="1">
    <citation type="journal article" date="2021" name="J. Hered.">
        <title>A chromosome-level genome assembly of the parasitoid wasp, Cotesia glomerata (Hymenoptera: Braconidae).</title>
        <authorList>
            <person name="Pinto B.J."/>
            <person name="Weis J.J."/>
            <person name="Gamble T."/>
            <person name="Ode P.J."/>
            <person name="Paul R."/>
            <person name="Zaspel J.M."/>
        </authorList>
    </citation>
    <scope>NUCLEOTIDE SEQUENCE [LARGE SCALE GENOMIC DNA]</scope>
    <source>
        <strain evidence="1">CgM1</strain>
    </source>
</reference>
<accession>A0AAV7I2J7</accession>
<name>A0AAV7I2J7_COTGL</name>
<protein>
    <submittedName>
        <fullName evidence="1">Uncharacterized protein</fullName>
    </submittedName>
</protein>
<dbReference type="AlphaFoldDB" id="A0AAV7I2J7"/>
<dbReference type="EMBL" id="JAHXZJ010002239">
    <property type="protein sequence ID" value="KAH0544235.1"/>
    <property type="molecule type" value="Genomic_DNA"/>
</dbReference>
<organism evidence="1 2">
    <name type="scientific">Cotesia glomerata</name>
    <name type="common">Lepidopteran parasitic wasp</name>
    <name type="synonym">Apanteles glomeratus</name>
    <dbReference type="NCBI Taxonomy" id="32391"/>
    <lineage>
        <taxon>Eukaryota</taxon>
        <taxon>Metazoa</taxon>
        <taxon>Ecdysozoa</taxon>
        <taxon>Arthropoda</taxon>
        <taxon>Hexapoda</taxon>
        <taxon>Insecta</taxon>
        <taxon>Pterygota</taxon>
        <taxon>Neoptera</taxon>
        <taxon>Endopterygota</taxon>
        <taxon>Hymenoptera</taxon>
        <taxon>Apocrita</taxon>
        <taxon>Ichneumonoidea</taxon>
        <taxon>Braconidae</taxon>
        <taxon>Microgastrinae</taxon>
        <taxon>Cotesia</taxon>
    </lineage>
</organism>